<dbReference type="RefSeq" id="XP_029219083.1">
    <property type="nucleotide sequence ID" value="XM_029364375.1"/>
</dbReference>
<sequence>MRHASCICCVVRSPIERNAAGTELRSTTEDSQKINFEVSAQPSAQTRTIARVCEALKRQAWRVSKLSEDEEDASEGEQPPVFFLLALPSCRDGRVAASEGEQKEHLESLRRAVTAACAGDSESPPPLSFEVLPFAVTPSLGGGKDESDAPSSTPAADTLERKNTTEPPSTAPQRVETTAARLSPSEYGAREEAATCAAAHACPAPKGNQKAEKREKIGKKVAQAAALCAVRRKLPRLREDCVALLQKTENLLQRHEEACGELLEVHFKHTLRWLGVGLWLALVIPGLLGIFLHRLLLHYEDVWQAKHRTQAVSHTAELSVDPEVSVTSKSPATPENTLQEILLSALGGALRLFDAANEATTSVATVLVFFALLYASMSAADLIRRIRHGRVERAVKEQQTLPPPLWLSLKDQATYLSEALWSCERMQQHAARAQRN</sequence>
<dbReference type="OrthoDB" id="10655492at2759"/>
<keyword evidence="3" id="KW-0812">Transmembrane</keyword>
<feature type="compositionally biased region" description="Polar residues" evidence="2">
    <location>
        <begin position="165"/>
        <end position="176"/>
    </location>
</feature>
<dbReference type="VEuPathDB" id="ToxoDB:BESB_059610"/>
<reference evidence="4 5" key="1">
    <citation type="submission" date="2017-09" db="EMBL/GenBank/DDBJ databases">
        <title>Genome sequencing of Besnoitia besnoiti strain Bb-Ger1.</title>
        <authorList>
            <person name="Schares G."/>
            <person name="Venepally P."/>
            <person name="Lorenzi H.A."/>
        </authorList>
    </citation>
    <scope>NUCLEOTIDE SEQUENCE [LARGE SCALE GENOMIC DNA]</scope>
    <source>
        <strain evidence="4 5">Bb-Ger1</strain>
    </source>
</reference>
<dbReference type="GeneID" id="40310889"/>
<comment type="caution">
    <text evidence="4">The sequence shown here is derived from an EMBL/GenBank/DDBJ whole genome shotgun (WGS) entry which is preliminary data.</text>
</comment>
<proteinExistence type="predicted"/>
<dbReference type="KEGG" id="bbes:BESB_059610"/>
<dbReference type="AlphaFoldDB" id="A0A2A9MCY3"/>
<keyword evidence="3" id="KW-0472">Membrane</keyword>
<evidence type="ECO:0008006" key="6">
    <source>
        <dbReference type="Google" id="ProtNLM"/>
    </source>
</evidence>
<feature type="transmembrane region" description="Helical" evidence="3">
    <location>
        <begin position="362"/>
        <end position="383"/>
    </location>
</feature>
<evidence type="ECO:0000313" key="5">
    <source>
        <dbReference type="Proteomes" id="UP000224006"/>
    </source>
</evidence>
<keyword evidence="3" id="KW-1133">Transmembrane helix</keyword>
<evidence type="ECO:0000256" key="2">
    <source>
        <dbReference type="SAM" id="MobiDB-lite"/>
    </source>
</evidence>
<keyword evidence="1" id="KW-0175">Coiled coil</keyword>
<name>A0A2A9MCY3_BESBE</name>
<evidence type="ECO:0000313" key="4">
    <source>
        <dbReference type="EMBL" id="PFH35074.1"/>
    </source>
</evidence>
<evidence type="ECO:0000256" key="1">
    <source>
        <dbReference type="SAM" id="Coils"/>
    </source>
</evidence>
<feature type="coiled-coil region" evidence="1">
    <location>
        <begin position="238"/>
        <end position="265"/>
    </location>
</feature>
<accession>A0A2A9MCY3</accession>
<keyword evidence="5" id="KW-1185">Reference proteome</keyword>
<organism evidence="4 5">
    <name type="scientific">Besnoitia besnoiti</name>
    <name type="common">Apicomplexan protozoan</name>
    <dbReference type="NCBI Taxonomy" id="94643"/>
    <lineage>
        <taxon>Eukaryota</taxon>
        <taxon>Sar</taxon>
        <taxon>Alveolata</taxon>
        <taxon>Apicomplexa</taxon>
        <taxon>Conoidasida</taxon>
        <taxon>Coccidia</taxon>
        <taxon>Eucoccidiorida</taxon>
        <taxon>Eimeriorina</taxon>
        <taxon>Sarcocystidae</taxon>
        <taxon>Besnoitia</taxon>
    </lineage>
</organism>
<gene>
    <name evidence="4" type="ORF">BESB_059610</name>
</gene>
<evidence type="ECO:0000256" key="3">
    <source>
        <dbReference type="SAM" id="Phobius"/>
    </source>
</evidence>
<feature type="region of interest" description="Disordered" evidence="2">
    <location>
        <begin position="139"/>
        <end position="182"/>
    </location>
</feature>
<feature type="transmembrane region" description="Helical" evidence="3">
    <location>
        <begin position="273"/>
        <end position="292"/>
    </location>
</feature>
<dbReference type="EMBL" id="NWUJ01000005">
    <property type="protein sequence ID" value="PFH35074.1"/>
    <property type="molecule type" value="Genomic_DNA"/>
</dbReference>
<dbReference type="Proteomes" id="UP000224006">
    <property type="component" value="Chromosome V"/>
</dbReference>
<protein>
    <recommendedName>
        <fullName evidence="6">Transmembrane protein</fullName>
    </recommendedName>
</protein>